<comment type="caution">
    <text evidence="4">The sequence shown here is derived from an EMBL/GenBank/DDBJ whole genome shotgun (WGS) entry which is preliminary data.</text>
</comment>
<accession>A0A7K7MVC9</accession>
<gene>
    <name evidence="4" type="primary">Cd7</name>
    <name evidence="4" type="ORF">HALALB_R16931</name>
</gene>
<organism evidence="4 5">
    <name type="scientific">Haliaeetus albicilla</name>
    <name type="common">White-tailed sea-eagle</name>
    <name type="synonym">Falco albicilla</name>
    <dbReference type="NCBI Taxonomy" id="8969"/>
    <lineage>
        <taxon>Eukaryota</taxon>
        <taxon>Metazoa</taxon>
        <taxon>Chordata</taxon>
        <taxon>Craniata</taxon>
        <taxon>Vertebrata</taxon>
        <taxon>Euteleostomi</taxon>
        <taxon>Archelosauria</taxon>
        <taxon>Archosauria</taxon>
        <taxon>Dinosauria</taxon>
        <taxon>Saurischia</taxon>
        <taxon>Theropoda</taxon>
        <taxon>Coelurosauria</taxon>
        <taxon>Aves</taxon>
        <taxon>Neognathae</taxon>
        <taxon>Neoaves</taxon>
        <taxon>Telluraves</taxon>
        <taxon>Accipitrimorphae</taxon>
        <taxon>Accipitriformes</taxon>
        <taxon>Accipitridae</taxon>
        <taxon>Accipitrinae</taxon>
        <taxon>Haliaeetus</taxon>
    </lineage>
</organism>
<keyword evidence="1" id="KW-0812">Transmembrane</keyword>
<dbReference type="PROSITE" id="PS50835">
    <property type="entry name" value="IG_LIKE"/>
    <property type="match status" value="1"/>
</dbReference>
<dbReference type="Gene3D" id="2.60.40.10">
    <property type="entry name" value="Immunoglobulins"/>
    <property type="match status" value="2"/>
</dbReference>
<dbReference type="CDD" id="cd00099">
    <property type="entry name" value="IgV"/>
    <property type="match status" value="1"/>
</dbReference>
<dbReference type="InterPro" id="IPR013106">
    <property type="entry name" value="Ig_V-set"/>
</dbReference>
<evidence type="ECO:0000313" key="4">
    <source>
        <dbReference type="EMBL" id="NWZ46772.1"/>
    </source>
</evidence>
<feature type="transmembrane region" description="Helical" evidence="1">
    <location>
        <begin position="265"/>
        <end position="289"/>
    </location>
</feature>
<evidence type="ECO:0000313" key="5">
    <source>
        <dbReference type="Proteomes" id="UP000585422"/>
    </source>
</evidence>
<evidence type="ECO:0000256" key="2">
    <source>
        <dbReference type="SAM" id="SignalP"/>
    </source>
</evidence>
<dbReference type="InterPro" id="IPR036179">
    <property type="entry name" value="Ig-like_dom_sf"/>
</dbReference>
<feature type="domain" description="Ig-like" evidence="3">
    <location>
        <begin position="8"/>
        <end position="115"/>
    </location>
</feature>
<dbReference type="Pfam" id="PF07686">
    <property type="entry name" value="V-set"/>
    <property type="match status" value="2"/>
</dbReference>
<dbReference type="PANTHER" id="PTHR15343">
    <property type="entry name" value="CD7"/>
    <property type="match status" value="1"/>
</dbReference>
<dbReference type="GO" id="GO:0002250">
    <property type="term" value="P:adaptive immune response"/>
    <property type="evidence" value="ECO:0007669"/>
    <property type="project" value="InterPro"/>
</dbReference>
<keyword evidence="1" id="KW-0472">Membrane</keyword>
<protein>
    <submittedName>
        <fullName evidence="4">CD7 protein</fullName>
    </submittedName>
</protein>
<dbReference type="RefSeq" id="XP_069655048.1">
    <property type="nucleotide sequence ID" value="XM_069798947.1"/>
</dbReference>
<evidence type="ECO:0000256" key="1">
    <source>
        <dbReference type="SAM" id="Phobius"/>
    </source>
</evidence>
<dbReference type="OrthoDB" id="9899013at2759"/>
<feature type="non-terminal residue" evidence="4">
    <location>
        <position position="326"/>
    </location>
</feature>
<feature type="chain" id="PRO_5029782512" evidence="2">
    <location>
        <begin position="27"/>
        <end position="326"/>
    </location>
</feature>
<dbReference type="AlphaFoldDB" id="A0A7K7MVC9"/>
<dbReference type="SUPFAM" id="SSF48726">
    <property type="entry name" value="Immunoglobulin"/>
    <property type="match status" value="2"/>
</dbReference>
<name>A0A7K7MVC9_HALAL</name>
<feature type="signal peptide" evidence="2">
    <location>
        <begin position="1"/>
        <end position="26"/>
    </location>
</feature>
<dbReference type="InterPro" id="IPR039090">
    <property type="entry name" value="CD7"/>
</dbReference>
<sequence>MLWISCFPSASLFLLLFMCFSGQNGGENDQSTDIISVWEGDSISITCSMKGSENEVGTYLTTIIQPVNVIYVSKQNTSYILPALANRTKYSKDGRNLRITLHNVQESDSNIYLCTKFIKSKGHHIKLSGKTTIVVVKAKTSEVVEQSPLYVNPQQGQSISITCALKSSHEDEGFYLLKTQMQPERVLYVSSQNGSTISPAFANRLEYSKEEKKVLITLHNLQKNDSDIYVCAGMLKNSPFLSVNRSGTMVLIKEVEQTHCSNNSWGIYGLIIVSALLFFVLICCTLYHVDMKKYFQKRKPNAVYEDMSYSSRRNTLIRANTYVTDN</sequence>
<dbReference type="PANTHER" id="PTHR15343:SF0">
    <property type="entry name" value="T-CELL ANTIGEN CD7"/>
    <property type="match status" value="1"/>
</dbReference>
<keyword evidence="2" id="KW-0732">Signal</keyword>
<dbReference type="GeneID" id="104322988"/>
<dbReference type="SMART" id="SM00409">
    <property type="entry name" value="IG"/>
    <property type="match status" value="2"/>
</dbReference>
<dbReference type="InterPro" id="IPR013783">
    <property type="entry name" value="Ig-like_fold"/>
</dbReference>
<dbReference type="GO" id="GO:0016020">
    <property type="term" value="C:membrane"/>
    <property type="evidence" value="ECO:0007669"/>
    <property type="project" value="InterPro"/>
</dbReference>
<keyword evidence="5" id="KW-1185">Reference proteome</keyword>
<dbReference type="InterPro" id="IPR003599">
    <property type="entry name" value="Ig_sub"/>
</dbReference>
<reference evidence="4 5" key="1">
    <citation type="submission" date="2019-09" db="EMBL/GenBank/DDBJ databases">
        <title>Bird 10,000 Genomes (B10K) Project - Family phase.</title>
        <authorList>
            <person name="Zhang G."/>
        </authorList>
    </citation>
    <scope>NUCLEOTIDE SEQUENCE [LARGE SCALE GENOMIC DNA]</scope>
    <source>
        <strain evidence="4">OUT-0040</strain>
        <tissue evidence="4">Blood</tissue>
    </source>
</reference>
<dbReference type="GO" id="GO:0038023">
    <property type="term" value="F:signaling receptor activity"/>
    <property type="evidence" value="ECO:0007669"/>
    <property type="project" value="InterPro"/>
</dbReference>
<evidence type="ECO:0000259" key="3">
    <source>
        <dbReference type="PROSITE" id="PS50835"/>
    </source>
</evidence>
<feature type="non-terminal residue" evidence="4">
    <location>
        <position position="1"/>
    </location>
</feature>
<proteinExistence type="predicted"/>
<dbReference type="Proteomes" id="UP000585422">
    <property type="component" value="Unassembled WGS sequence"/>
</dbReference>
<dbReference type="EMBL" id="VZSQ01000008">
    <property type="protein sequence ID" value="NWZ46772.1"/>
    <property type="molecule type" value="Genomic_DNA"/>
</dbReference>
<dbReference type="InterPro" id="IPR007110">
    <property type="entry name" value="Ig-like_dom"/>
</dbReference>
<keyword evidence="1" id="KW-1133">Transmembrane helix</keyword>